<accession>A0ABY3MUG8</accession>
<dbReference type="EMBL" id="PJAI02000017">
    <property type="protein sequence ID" value="TYK64830.1"/>
    <property type="molecule type" value="Genomic_DNA"/>
</dbReference>
<dbReference type="Gene3D" id="1.25.40.10">
    <property type="entry name" value="Tetratricopeptide repeat domain"/>
    <property type="match status" value="1"/>
</dbReference>
<proteinExistence type="predicted"/>
<dbReference type="SUPFAM" id="SSF48452">
    <property type="entry name" value="TPR-like"/>
    <property type="match status" value="1"/>
</dbReference>
<name>A0ABY3MUG8_9GAMM</name>
<evidence type="ECO:0000313" key="2">
    <source>
        <dbReference type="Proteomes" id="UP000815846"/>
    </source>
</evidence>
<dbReference type="InterPro" id="IPR011990">
    <property type="entry name" value="TPR-like_helical_dom_sf"/>
</dbReference>
<organism evidence="1 2">
    <name type="scientific">Colwellia echini</name>
    <dbReference type="NCBI Taxonomy" id="1982103"/>
    <lineage>
        <taxon>Bacteria</taxon>
        <taxon>Pseudomonadati</taxon>
        <taxon>Pseudomonadota</taxon>
        <taxon>Gammaproteobacteria</taxon>
        <taxon>Alteromonadales</taxon>
        <taxon>Colwelliaceae</taxon>
        <taxon>Colwellia</taxon>
    </lineage>
</organism>
<gene>
    <name evidence="1" type="ORF">CWS31_013495</name>
</gene>
<keyword evidence="2" id="KW-1185">Reference proteome</keyword>
<protein>
    <submittedName>
        <fullName evidence="1">Tetratricopeptide repeat protein</fullName>
    </submittedName>
</protein>
<sequence length="185" mass="20781">MSTNTNVNTKIYKHVHSLAKDLMQAVMRKNQAKFDEYYAELQQVCDDNEDSDKDHPVQWETLADFTDDLELAITIYEKALVKAQAINSKDFLSSISFAIASLQVELGDTTSAIAHLEQAMISSNKIADKDLKAEIQELLAELKGVEVEDLTKEVVAEVVIETVEEAPIEAQPVEKVKKLKTWQDL</sequence>
<evidence type="ECO:0000313" key="1">
    <source>
        <dbReference type="EMBL" id="TYK64830.1"/>
    </source>
</evidence>
<comment type="caution">
    <text evidence="1">The sequence shown here is derived from an EMBL/GenBank/DDBJ whole genome shotgun (WGS) entry which is preliminary data.</text>
</comment>
<dbReference type="Proteomes" id="UP000815846">
    <property type="component" value="Unassembled WGS sequence"/>
</dbReference>
<reference evidence="1 2" key="1">
    <citation type="submission" date="2019-08" db="EMBL/GenBank/DDBJ databases">
        <title>Microbe sample from Colwellia echini.</title>
        <authorList>
            <person name="Christiansen L."/>
            <person name="Pathiraja D."/>
            <person name="Schultz-Johansen M."/>
            <person name="Choi I.-G."/>
            <person name="Stougaard P."/>
        </authorList>
    </citation>
    <scope>NUCLEOTIDE SEQUENCE [LARGE SCALE GENOMIC DNA]</scope>
    <source>
        <strain evidence="1 2">A3</strain>
    </source>
</reference>